<reference evidence="4" key="1">
    <citation type="journal article" date="2019" name="Int. J. Syst. Evol. Microbiol.">
        <title>The Global Catalogue of Microorganisms (GCM) 10K type strain sequencing project: providing services to taxonomists for standard genome sequencing and annotation.</title>
        <authorList>
            <consortium name="The Broad Institute Genomics Platform"/>
            <consortium name="The Broad Institute Genome Sequencing Center for Infectious Disease"/>
            <person name="Wu L."/>
            <person name="Ma J."/>
        </authorList>
    </citation>
    <scope>NUCLEOTIDE SEQUENCE [LARGE SCALE GENOMIC DNA]</scope>
    <source>
        <strain evidence="4">JCM 30346</strain>
    </source>
</reference>
<feature type="signal peptide" evidence="1">
    <location>
        <begin position="1"/>
        <end position="33"/>
    </location>
</feature>
<dbReference type="RefSeq" id="WP_380747200.1">
    <property type="nucleotide sequence ID" value="NZ_JBHSRF010000004.1"/>
</dbReference>
<protein>
    <submittedName>
        <fullName evidence="3">CHRD domain-containing protein</fullName>
    </submittedName>
</protein>
<name>A0ABW1NCP6_9ACTN</name>
<keyword evidence="1" id="KW-0732">Signal</keyword>
<feature type="domain" description="CHRD" evidence="2">
    <location>
        <begin position="192"/>
        <end position="316"/>
    </location>
</feature>
<feature type="domain" description="CHRD" evidence="2">
    <location>
        <begin position="50"/>
        <end position="175"/>
    </location>
</feature>
<proteinExistence type="predicted"/>
<dbReference type="Pfam" id="PF07452">
    <property type="entry name" value="CHRD"/>
    <property type="match status" value="2"/>
</dbReference>
<sequence length="321" mass="33768">MRGISMKGNFAIFGIAIATGLVTVAPTPAAAQAAPATPTTPLAVTGAPGDAYFIGWLAGKNEVPVRGGPAVGDRNGRAYVVIRISGNRVSYAARWSDIGSPTAFHIHKGKVRTNGDVKVGFFAEALPGSARAVTGRVNVADRGLLSAIKRSPSRYYLNLHTAQFPGGAVRAQLQRISRPVDLTGVLAHDTHTRLTANANGAQEVREAGKTVGDPDGSARWLIGVQRTTLRYTATWGNLDPVTNGHIHRGRTGVSGPVAADLFADANGLPASVRGLAGVVSVNRRLARSILTSPRNWYTNLHTTEFADGAVRGQLRSAHGHR</sequence>
<organism evidence="3 4">
    <name type="scientific">Sphaerisporangium aureirubrum</name>
    <dbReference type="NCBI Taxonomy" id="1544736"/>
    <lineage>
        <taxon>Bacteria</taxon>
        <taxon>Bacillati</taxon>
        <taxon>Actinomycetota</taxon>
        <taxon>Actinomycetes</taxon>
        <taxon>Streptosporangiales</taxon>
        <taxon>Streptosporangiaceae</taxon>
        <taxon>Sphaerisporangium</taxon>
    </lineage>
</organism>
<accession>A0ABW1NCP6</accession>
<keyword evidence="4" id="KW-1185">Reference proteome</keyword>
<evidence type="ECO:0000256" key="1">
    <source>
        <dbReference type="SAM" id="SignalP"/>
    </source>
</evidence>
<dbReference type="InterPro" id="IPR010895">
    <property type="entry name" value="CHRD"/>
</dbReference>
<evidence type="ECO:0000259" key="2">
    <source>
        <dbReference type="SMART" id="SM00754"/>
    </source>
</evidence>
<comment type="caution">
    <text evidence="3">The sequence shown here is derived from an EMBL/GenBank/DDBJ whole genome shotgun (WGS) entry which is preliminary data.</text>
</comment>
<dbReference type="Proteomes" id="UP001596137">
    <property type="component" value="Unassembled WGS sequence"/>
</dbReference>
<dbReference type="EMBL" id="JBHSRF010000004">
    <property type="protein sequence ID" value="MFC6080429.1"/>
    <property type="molecule type" value="Genomic_DNA"/>
</dbReference>
<feature type="chain" id="PRO_5045260348" evidence="1">
    <location>
        <begin position="34"/>
        <end position="321"/>
    </location>
</feature>
<evidence type="ECO:0000313" key="4">
    <source>
        <dbReference type="Proteomes" id="UP001596137"/>
    </source>
</evidence>
<evidence type="ECO:0000313" key="3">
    <source>
        <dbReference type="EMBL" id="MFC6080429.1"/>
    </source>
</evidence>
<gene>
    <name evidence="3" type="ORF">ACFP1K_04625</name>
</gene>
<dbReference type="SMART" id="SM00754">
    <property type="entry name" value="CHRD"/>
    <property type="match status" value="2"/>
</dbReference>